<sequence length="414" mass="45585">MASFWGGIAMVIVVLISCIALVGSFRAPEEAYHPPKADLDRLDVAPVTSGELQSLSMAHSGFGLELFQKVTPDASTGNVFMSPLSVAMAMAMCARGASGAGLQELRATLRIDNVGDEGTVSRAYRQMLSIFGKADPAVTITLANSAWARPGNTFKPDYLAALEGYYHAEAHTLSGVGPLNAWVAEKTNGMIKSVVNDLPRVAFMLINVVYFKAAWQYKFDPKRTRQMDFNTPQGPPKKVHMMFMKRPDFLYHETKQWQMVKLPYGEGADYAAFVVLPKEGHSLQHVISALTPEAFARPMKKEGTLWLPRLKMEYSTDLSTVLQAMGIKAVFRGNGLSRVADGPLQVDRVLHKAVVELDEEGTEAAAVTAVTLTRSLPIPGESFFMKVDRPFVFVLRHNGLREQLFLGRIHDPQP</sequence>
<dbReference type="InterPro" id="IPR000215">
    <property type="entry name" value="Serpin_fam"/>
</dbReference>
<feature type="signal peptide" evidence="3">
    <location>
        <begin position="1"/>
        <end position="24"/>
    </location>
</feature>
<dbReference type="Gene3D" id="2.30.39.10">
    <property type="entry name" value="Alpha-1-antitrypsin, domain 1"/>
    <property type="match status" value="1"/>
</dbReference>
<reference evidence="5" key="1">
    <citation type="submission" date="2021-01" db="EMBL/GenBank/DDBJ databases">
        <authorList>
            <person name="Corre E."/>
            <person name="Pelletier E."/>
            <person name="Niang G."/>
            <person name="Scheremetjew M."/>
            <person name="Finn R."/>
            <person name="Kale V."/>
            <person name="Holt S."/>
            <person name="Cochrane G."/>
            <person name="Meng A."/>
            <person name="Brown T."/>
            <person name="Cohen L."/>
        </authorList>
    </citation>
    <scope>NUCLEOTIDE SEQUENCE</scope>
    <source>
        <strain evidence="5">CCMP1594</strain>
    </source>
</reference>
<dbReference type="CDD" id="cd19588">
    <property type="entry name" value="serpin_miropin-like"/>
    <property type="match status" value="1"/>
</dbReference>
<comment type="similarity">
    <text evidence="1 2">Belongs to the serpin family.</text>
</comment>
<name>A0A7S4GHR5_9EUGL</name>
<feature type="domain" description="Serpin" evidence="4">
    <location>
        <begin position="64"/>
        <end position="412"/>
    </location>
</feature>
<evidence type="ECO:0000313" key="5">
    <source>
        <dbReference type="EMBL" id="CAE0837466.1"/>
    </source>
</evidence>
<keyword evidence="3" id="KW-0732">Signal</keyword>
<organism evidence="5">
    <name type="scientific">Eutreptiella gymnastica</name>
    <dbReference type="NCBI Taxonomy" id="73025"/>
    <lineage>
        <taxon>Eukaryota</taxon>
        <taxon>Discoba</taxon>
        <taxon>Euglenozoa</taxon>
        <taxon>Euglenida</taxon>
        <taxon>Spirocuta</taxon>
        <taxon>Euglenophyceae</taxon>
        <taxon>Eutreptiales</taxon>
        <taxon>Eutreptiaceae</taxon>
        <taxon>Eutreptiella</taxon>
    </lineage>
</organism>
<dbReference type="SUPFAM" id="SSF56574">
    <property type="entry name" value="Serpins"/>
    <property type="match status" value="1"/>
</dbReference>
<dbReference type="InterPro" id="IPR042178">
    <property type="entry name" value="Serpin_sf_1"/>
</dbReference>
<dbReference type="Gene3D" id="3.30.497.10">
    <property type="entry name" value="Antithrombin, subunit I, domain 2"/>
    <property type="match status" value="1"/>
</dbReference>
<dbReference type="InterPro" id="IPR036186">
    <property type="entry name" value="Serpin_sf"/>
</dbReference>
<dbReference type="GO" id="GO:0004867">
    <property type="term" value="F:serine-type endopeptidase inhibitor activity"/>
    <property type="evidence" value="ECO:0007669"/>
    <property type="project" value="InterPro"/>
</dbReference>
<dbReference type="PROSITE" id="PS00284">
    <property type="entry name" value="SERPIN"/>
    <property type="match status" value="1"/>
</dbReference>
<dbReference type="PANTHER" id="PTHR11461">
    <property type="entry name" value="SERINE PROTEASE INHIBITOR, SERPIN"/>
    <property type="match status" value="1"/>
</dbReference>
<accession>A0A7S4GHR5</accession>
<evidence type="ECO:0000256" key="3">
    <source>
        <dbReference type="SAM" id="SignalP"/>
    </source>
</evidence>
<evidence type="ECO:0000256" key="2">
    <source>
        <dbReference type="RuleBase" id="RU000411"/>
    </source>
</evidence>
<dbReference type="GO" id="GO:0005615">
    <property type="term" value="C:extracellular space"/>
    <property type="evidence" value="ECO:0007669"/>
    <property type="project" value="InterPro"/>
</dbReference>
<dbReference type="EMBL" id="HBJA01141934">
    <property type="protein sequence ID" value="CAE0837466.1"/>
    <property type="molecule type" value="Transcribed_RNA"/>
</dbReference>
<evidence type="ECO:0000256" key="1">
    <source>
        <dbReference type="ARBA" id="ARBA00009500"/>
    </source>
</evidence>
<feature type="chain" id="PRO_5030554905" description="Serpin domain-containing protein" evidence="3">
    <location>
        <begin position="25"/>
        <end position="414"/>
    </location>
</feature>
<dbReference type="InterPro" id="IPR042185">
    <property type="entry name" value="Serpin_sf_2"/>
</dbReference>
<dbReference type="InterPro" id="IPR023796">
    <property type="entry name" value="Serpin_dom"/>
</dbReference>
<evidence type="ECO:0000259" key="4">
    <source>
        <dbReference type="SMART" id="SM00093"/>
    </source>
</evidence>
<dbReference type="PANTHER" id="PTHR11461:SF211">
    <property type="entry name" value="GH10112P-RELATED"/>
    <property type="match status" value="1"/>
</dbReference>
<dbReference type="Pfam" id="PF00079">
    <property type="entry name" value="Serpin"/>
    <property type="match status" value="1"/>
</dbReference>
<gene>
    <name evidence="5" type="ORF">EGYM00163_LOCUS48838</name>
</gene>
<dbReference type="AlphaFoldDB" id="A0A7S4GHR5"/>
<protein>
    <recommendedName>
        <fullName evidence="4">Serpin domain-containing protein</fullName>
    </recommendedName>
</protein>
<dbReference type="SMART" id="SM00093">
    <property type="entry name" value="SERPIN"/>
    <property type="match status" value="1"/>
</dbReference>
<dbReference type="InterPro" id="IPR023795">
    <property type="entry name" value="Serpin_CS"/>
</dbReference>
<proteinExistence type="inferred from homology"/>